<keyword evidence="1" id="KW-0472">Membrane</keyword>
<organism evidence="2">
    <name type="scientific">Anguilla anguilla</name>
    <name type="common">European freshwater eel</name>
    <name type="synonym">Muraena anguilla</name>
    <dbReference type="NCBI Taxonomy" id="7936"/>
    <lineage>
        <taxon>Eukaryota</taxon>
        <taxon>Metazoa</taxon>
        <taxon>Chordata</taxon>
        <taxon>Craniata</taxon>
        <taxon>Vertebrata</taxon>
        <taxon>Euteleostomi</taxon>
        <taxon>Actinopterygii</taxon>
        <taxon>Neopterygii</taxon>
        <taxon>Teleostei</taxon>
        <taxon>Anguilliformes</taxon>
        <taxon>Anguillidae</taxon>
        <taxon>Anguilla</taxon>
    </lineage>
</organism>
<evidence type="ECO:0000313" key="2">
    <source>
        <dbReference type="EMBL" id="JAH03859.1"/>
    </source>
</evidence>
<evidence type="ECO:0000256" key="1">
    <source>
        <dbReference type="SAM" id="Phobius"/>
    </source>
</evidence>
<protein>
    <submittedName>
        <fullName evidence="2">Uncharacterized protein</fullName>
    </submittedName>
</protein>
<proteinExistence type="predicted"/>
<reference evidence="2" key="1">
    <citation type="submission" date="2014-11" db="EMBL/GenBank/DDBJ databases">
        <authorList>
            <person name="Amaro Gonzalez C."/>
        </authorList>
    </citation>
    <scope>NUCLEOTIDE SEQUENCE</scope>
</reference>
<keyword evidence="1" id="KW-0812">Transmembrane</keyword>
<sequence length="47" mass="5813">MNSILFVLSSLSNIMCWERYYLMYFIIFDCFQFLICRKSKYSGFYNI</sequence>
<accession>A0A0E9PH62</accession>
<name>A0A0E9PH62_ANGAN</name>
<dbReference type="EMBL" id="GBXM01104718">
    <property type="protein sequence ID" value="JAH03859.1"/>
    <property type="molecule type" value="Transcribed_RNA"/>
</dbReference>
<reference evidence="2" key="2">
    <citation type="journal article" date="2015" name="Fish Shellfish Immunol.">
        <title>Early steps in the European eel (Anguilla anguilla)-Vibrio vulnificus interaction in the gills: Role of the RtxA13 toxin.</title>
        <authorList>
            <person name="Callol A."/>
            <person name="Pajuelo D."/>
            <person name="Ebbesson L."/>
            <person name="Teles M."/>
            <person name="MacKenzie S."/>
            <person name="Amaro C."/>
        </authorList>
    </citation>
    <scope>NUCLEOTIDE SEQUENCE</scope>
</reference>
<keyword evidence="1" id="KW-1133">Transmembrane helix</keyword>
<dbReference type="AlphaFoldDB" id="A0A0E9PH62"/>
<feature type="transmembrane region" description="Helical" evidence="1">
    <location>
        <begin position="20"/>
        <end position="36"/>
    </location>
</feature>